<dbReference type="EMBL" id="PZJJ01000051">
    <property type="protein sequence ID" value="PTL37447.1"/>
    <property type="molecule type" value="Genomic_DNA"/>
</dbReference>
<dbReference type="NCBIfam" id="NF005216">
    <property type="entry name" value="PRK06703.1"/>
    <property type="match status" value="1"/>
</dbReference>
<dbReference type="Proteomes" id="UP000240509">
    <property type="component" value="Unassembled WGS sequence"/>
</dbReference>
<dbReference type="AlphaFoldDB" id="A0A2T4U227"/>
<keyword evidence="10" id="KW-1185">Reference proteome</keyword>
<evidence type="ECO:0000256" key="7">
    <source>
        <dbReference type="ARBA" id="ARBA00022982"/>
    </source>
</evidence>
<comment type="cofactor">
    <cofactor evidence="1">
        <name>FMN</name>
        <dbReference type="ChEBI" id="CHEBI:58210"/>
    </cofactor>
</comment>
<dbReference type="PANTHER" id="PTHR42809:SF1">
    <property type="entry name" value="FLAVODOXIN 1"/>
    <property type="match status" value="1"/>
</dbReference>
<evidence type="ECO:0000256" key="3">
    <source>
        <dbReference type="ARBA" id="ARBA00005267"/>
    </source>
</evidence>
<sequence>MVYATLSGHTEELAEMIKERLEKAELEISVEEAYEAEARHFQEYELIILGSYTWGDGDVPDDMMDLYNEIEETDLSGISFAVFGSGDTGYEHFAGAVDHLEEAVRRKGGILTAESMKADVDADSDETEELADRFTEEILAWREKR</sequence>
<gene>
    <name evidence="9" type="ORF">C6Y45_16460</name>
</gene>
<keyword evidence="6" id="KW-0288">FMN</keyword>
<evidence type="ECO:0000256" key="4">
    <source>
        <dbReference type="ARBA" id="ARBA00022448"/>
    </source>
</evidence>
<reference evidence="9 10" key="1">
    <citation type="submission" date="2018-03" db="EMBL/GenBank/DDBJ databases">
        <title>Alkalicoccus saliphilus sp. nov., isolated from a mineral pool.</title>
        <authorList>
            <person name="Zhao B."/>
        </authorList>
    </citation>
    <scope>NUCLEOTIDE SEQUENCE [LARGE SCALE GENOMIC DNA]</scope>
    <source>
        <strain evidence="9 10">6AG</strain>
    </source>
</reference>
<keyword evidence="7" id="KW-0249">Electron transport</keyword>
<accession>A0A2T4U227</accession>
<comment type="function">
    <text evidence="2">Low-potential electron donor to a number of redox enzymes.</text>
</comment>
<dbReference type="PROSITE" id="PS50902">
    <property type="entry name" value="FLAVODOXIN_LIKE"/>
    <property type="match status" value="1"/>
</dbReference>
<keyword evidence="5" id="KW-0285">Flavoprotein</keyword>
<dbReference type="GO" id="GO:0010181">
    <property type="term" value="F:FMN binding"/>
    <property type="evidence" value="ECO:0007669"/>
    <property type="project" value="InterPro"/>
</dbReference>
<comment type="similarity">
    <text evidence="3">Belongs to the flavodoxin family.</text>
</comment>
<dbReference type="SUPFAM" id="SSF52218">
    <property type="entry name" value="Flavoproteins"/>
    <property type="match status" value="1"/>
</dbReference>
<dbReference type="PANTHER" id="PTHR42809">
    <property type="entry name" value="FLAVODOXIN 2"/>
    <property type="match status" value="1"/>
</dbReference>
<evidence type="ECO:0000259" key="8">
    <source>
        <dbReference type="PROSITE" id="PS50902"/>
    </source>
</evidence>
<dbReference type="InterPro" id="IPR029039">
    <property type="entry name" value="Flavoprotein-like_sf"/>
</dbReference>
<dbReference type="OrthoDB" id="9790745at2"/>
<name>A0A2T4U227_9BACI</name>
<comment type="caution">
    <text evidence="9">The sequence shown here is derived from an EMBL/GenBank/DDBJ whole genome shotgun (WGS) entry which is preliminary data.</text>
</comment>
<dbReference type="Pfam" id="PF00258">
    <property type="entry name" value="Flavodoxin_1"/>
    <property type="match status" value="1"/>
</dbReference>
<proteinExistence type="inferred from homology"/>
<evidence type="ECO:0000313" key="10">
    <source>
        <dbReference type="Proteomes" id="UP000240509"/>
    </source>
</evidence>
<dbReference type="Gene3D" id="3.40.50.360">
    <property type="match status" value="1"/>
</dbReference>
<dbReference type="InterPro" id="IPR008254">
    <property type="entry name" value="Flavodoxin/NO_synth"/>
</dbReference>
<evidence type="ECO:0000256" key="5">
    <source>
        <dbReference type="ARBA" id="ARBA00022630"/>
    </source>
</evidence>
<protein>
    <submittedName>
        <fullName evidence="9">Flavodoxin</fullName>
    </submittedName>
</protein>
<evidence type="ECO:0000256" key="2">
    <source>
        <dbReference type="ARBA" id="ARBA00003297"/>
    </source>
</evidence>
<keyword evidence="4" id="KW-0813">Transport</keyword>
<evidence type="ECO:0000256" key="1">
    <source>
        <dbReference type="ARBA" id="ARBA00001917"/>
    </source>
</evidence>
<dbReference type="InterPro" id="IPR050619">
    <property type="entry name" value="Flavodoxin"/>
</dbReference>
<organism evidence="9 10">
    <name type="scientific">Alkalicoccus saliphilus</name>
    <dbReference type="NCBI Taxonomy" id="200989"/>
    <lineage>
        <taxon>Bacteria</taxon>
        <taxon>Bacillati</taxon>
        <taxon>Bacillota</taxon>
        <taxon>Bacilli</taxon>
        <taxon>Bacillales</taxon>
        <taxon>Bacillaceae</taxon>
        <taxon>Alkalicoccus</taxon>
    </lineage>
</organism>
<evidence type="ECO:0000256" key="6">
    <source>
        <dbReference type="ARBA" id="ARBA00022643"/>
    </source>
</evidence>
<evidence type="ECO:0000313" key="9">
    <source>
        <dbReference type="EMBL" id="PTL37447.1"/>
    </source>
</evidence>
<feature type="domain" description="Flavodoxin-like" evidence="8">
    <location>
        <begin position="1"/>
        <end position="139"/>
    </location>
</feature>
<dbReference type="GO" id="GO:0016651">
    <property type="term" value="F:oxidoreductase activity, acting on NAD(P)H"/>
    <property type="evidence" value="ECO:0007669"/>
    <property type="project" value="UniProtKB-ARBA"/>
</dbReference>